<keyword evidence="1" id="KW-0646">Protease inhibitor</keyword>
<dbReference type="InterPro" id="IPR050653">
    <property type="entry name" value="Prot_Inhib_GrowthFact_Antg"/>
</dbReference>
<dbReference type="GO" id="GO:0030154">
    <property type="term" value="P:cell differentiation"/>
    <property type="evidence" value="ECO:0007669"/>
    <property type="project" value="TreeGrafter"/>
</dbReference>
<keyword evidence="3" id="KW-1015">Disulfide bond</keyword>
<dbReference type="PROSITE" id="PS51465">
    <property type="entry name" value="KAZAL_2"/>
    <property type="match status" value="1"/>
</dbReference>
<dbReference type="Pfam" id="PF07648">
    <property type="entry name" value="Kazal_2"/>
    <property type="match status" value="1"/>
</dbReference>
<evidence type="ECO:0000313" key="4">
    <source>
        <dbReference type="EMBL" id="CAD7228744.1"/>
    </source>
</evidence>
<dbReference type="PANTHER" id="PTHR10913:SF45">
    <property type="entry name" value="FOLLISTATIN, ISOFORM A-RELATED"/>
    <property type="match status" value="1"/>
</dbReference>
<dbReference type="GO" id="GO:0005576">
    <property type="term" value="C:extracellular region"/>
    <property type="evidence" value="ECO:0007669"/>
    <property type="project" value="TreeGrafter"/>
</dbReference>
<dbReference type="CDD" id="cd00104">
    <property type="entry name" value="KAZAL_FS"/>
    <property type="match status" value="1"/>
</dbReference>
<dbReference type="SUPFAM" id="SSF100895">
    <property type="entry name" value="Kazal-type serine protease inhibitors"/>
    <property type="match status" value="1"/>
</dbReference>
<dbReference type="InterPro" id="IPR002350">
    <property type="entry name" value="Kazal_dom"/>
</dbReference>
<organism evidence="4">
    <name type="scientific">Cyprideis torosa</name>
    <dbReference type="NCBI Taxonomy" id="163714"/>
    <lineage>
        <taxon>Eukaryota</taxon>
        <taxon>Metazoa</taxon>
        <taxon>Ecdysozoa</taxon>
        <taxon>Arthropoda</taxon>
        <taxon>Crustacea</taxon>
        <taxon>Oligostraca</taxon>
        <taxon>Ostracoda</taxon>
        <taxon>Podocopa</taxon>
        <taxon>Podocopida</taxon>
        <taxon>Cytherocopina</taxon>
        <taxon>Cytheroidea</taxon>
        <taxon>Cytherideidae</taxon>
        <taxon>Cyprideis</taxon>
    </lineage>
</organism>
<reference evidence="4" key="1">
    <citation type="submission" date="2020-11" db="EMBL/GenBank/DDBJ databases">
        <authorList>
            <person name="Tran Van P."/>
        </authorList>
    </citation>
    <scope>NUCLEOTIDE SEQUENCE</scope>
</reference>
<dbReference type="AlphaFoldDB" id="A0A7R8WH03"/>
<dbReference type="Gene3D" id="3.30.60.30">
    <property type="match status" value="1"/>
</dbReference>
<evidence type="ECO:0000256" key="1">
    <source>
        <dbReference type="ARBA" id="ARBA00022690"/>
    </source>
</evidence>
<gene>
    <name evidence="4" type="ORF">CTOB1V02_LOCUS6622</name>
</gene>
<dbReference type="SMART" id="SM00280">
    <property type="entry name" value="KAZAL"/>
    <property type="match status" value="1"/>
</dbReference>
<name>A0A7R8WH03_9CRUS</name>
<dbReference type="PANTHER" id="PTHR10913">
    <property type="entry name" value="FOLLISTATIN-RELATED"/>
    <property type="match status" value="1"/>
</dbReference>
<sequence>MFRIFFVSSVCFLFKAGHPEFVRPANECDLGCPFDLDPVCGSDGRTYPNECALDFQACRHPTIGLKVAHQGECKNAKGNEVPRFFETVVGLIRRSPAVKGYHFTKGNC</sequence>
<proteinExistence type="predicted"/>
<evidence type="ECO:0000256" key="3">
    <source>
        <dbReference type="ARBA" id="ARBA00023157"/>
    </source>
</evidence>
<protein>
    <submittedName>
        <fullName evidence="4">Uncharacterized protein</fullName>
    </submittedName>
</protein>
<dbReference type="EMBL" id="OB661679">
    <property type="protein sequence ID" value="CAD7228744.1"/>
    <property type="molecule type" value="Genomic_DNA"/>
</dbReference>
<keyword evidence="2" id="KW-0722">Serine protease inhibitor</keyword>
<dbReference type="InterPro" id="IPR036058">
    <property type="entry name" value="Kazal_dom_sf"/>
</dbReference>
<accession>A0A7R8WH03</accession>
<evidence type="ECO:0000256" key="2">
    <source>
        <dbReference type="ARBA" id="ARBA00022900"/>
    </source>
</evidence>
<dbReference type="OrthoDB" id="6356737at2759"/>